<organism evidence="4 5">
    <name type="scientific">Prauserella marina</name>
    <dbReference type="NCBI Taxonomy" id="530584"/>
    <lineage>
        <taxon>Bacteria</taxon>
        <taxon>Bacillati</taxon>
        <taxon>Actinomycetota</taxon>
        <taxon>Actinomycetes</taxon>
        <taxon>Pseudonocardiales</taxon>
        <taxon>Pseudonocardiaceae</taxon>
        <taxon>Prauserella</taxon>
    </lineage>
</organism>
<name>A0A222VLU8_9PSEU</name>
<keyword evidence="3" id="KW-0274">FAD</keyword>
<dbReference type="InterPro" id="IPR050641">
    <property type="entry name" value="RIFMO-like"/>
</dbReference>
<reference evidence="4 5" key="1">
    <citation type="submission" date="2016-10" db="EMBL/GenBank/DDBJ databases">
        <authorList>
            <person name="de Groot N.N."/>
        </authorList>
    </citation>
    <scope>NUCLEOTIDE SEQUENCE [LARGE SCALE GENOMIC DNA]</scope>
    <source>
        <strain evidence="4 5">CGMCC 4.5506</strain>
    </source>
</reference>
<evidence type="ECO:0000313" key="5">
    <source>
        <dbReference type="Proteomes" id="UP000199494"/>
    </source>
</evidence>
<proteinExistence type="predicted"/>
<evidence type="ECO:0000256" key="1">
    <source>
        <dbReference type="ARBA" id="ARBA00001974"/>
    </source>
</evidence>
<gene>
    <name evidence="4" type="ORF">SAMN05421630_102527</name>
</gene>
<keyword evidence="5" id="KW-1185">Reference proteome</keyword>
<dbReference type="Gene3D" id="3.30.9.10">
    <property type="entry name" value="D-Amino Acid Oxidase, subunit A, domain 2"/>
    <property type="match status" value="1"/>
</dbReference>
<dbReference type="Gene3D" id="3.40.30.120">
    <property type="match status" value="1"/>
</dbReference>
<evidence type="ECO:0000256" key="3">
    <source>
        <dbReference type="ARBA" id="ARBA00022827"/>
    </source>
</evidence>
<dbReference type="AlphaFoldDB" id="A0A222VLU8"/>
<dbReference type="Pfam" id="PF01494">
    <property type="entry name" value="FAD_binding_3"/>
    <property type="match status" value="1"/>
</dbReference>
<keyword evidence="2" id="KW-0285">Flavoprotein</keyword>
<dbReference type="KEGG" id="pmad:BAY61_07595"/>
<sequence>MTDTAEVLVVGAGLGGLSAAMFLARRGVRTVIVEKHPGTSIYPKAAGQNPRTMELLRIGGLLDQVSQANDLRGQQGDFTIRVAESVGGKVLHTFAESVDDMMAATAPCTPQGWGFLAQDQMEPILLAQAEKHGAVVRYGTELVSFEQGPSGVDALVRDSETGKESVVHADYLVAADGPDSPVRERLGISRHGHGVLSHFIGVIFEADLSAVLPPGSVGWYYLQNPAFTGNFGPTDKPNRHTFFVEYSPERSESPEDFPPSRCVELIRLAVNMPELEPKLLNIQQWEMAAHIADRWRDGRVFLVGDAAKVTPPTGGLGGNTAIGDGYDIAWKLAEVVKGAAGTGLLDSYEPERKQVAELVVDESMSVYAHRMAPHLIGTVPAGVGYAEVLLGFRYRSGAVLIDDPDPAPVEDPLRPSGRPGFRAPHVWITRAGSRMSTVDMVGEWMLIAADERWRGADARVHTFVVGTDFEEDDPAGRVVTRYGIGESGASLVRPDGIVAWRTASPVPGALPAVLDKLHVRQLPGSAGPHR</sequence>
<dbReference type="GO" id="GO:0071949">
    <property type="term" value="F:FAD binding"/>
    <property type="evidence" value="ECO:0007669"/>
    <property type="project" value="InterPro"/>
</dbReference>
<protein>
    <submittedName>
        <fullName evidence="4">Aklavinone 12-hydroxylase</fullName>
    </submittedName>
</protein>
<evidence type="ECO:0000313" key="4">
    <source>
        <dbReference type="EMBL" id="SDC54837.1"/>
    </source>
</evidence>
<dbReference type="RefSeq" id="WP_091800357.1">
    <property type="nucleotide sequence ID" value="NZ_CP016353.1"/>
</dbReference>
<dbReference type="GO" id="GO:0016709">
    <property type="term" value="F:oxidoreductase activity, acting on paired donors, with incorporation or reduction of molecular oxygen, NAD(P)H as one donor, and incorporation of one atom of oxygen"/>
    <property type="evidence" value="ECO:0007669"/>
    <property type="project" value="UniProtKB-ARBA"/>
</dbReference>
<dbReference type="NCBIfam" id="NF046068">
    <property type="entry name" value="AkvoneHdxseDnrF"/>
    <property type="match status" value="1"/>
</dbReference>
<dbReference type="Proteomes" id="UP000199494">
    <property type="component" value="Unassembled WGS sequence"/>
</dbReference>
<dbReference type="PRINTS" id="PR00420">
    <property type="entry name" value="RNGMNOXGNASE"/>
</dbReference>
<dbReference type="InterPro" id="IPR002938">
    <property type="entry name" value="FAD-bd"/>
</dbReference>
<dbReference type="SUPFAM" id="SSF51905">
    <property type="entry name" value="FAD/NAD(P)-binding domain"/>
    <property type="match status" value="1"/>
</dbReference>
<dbReference type="STRING" id="530584.SAMN05421630_102527"/>
<dbReference type="PANTHER" id="PTHR43004:SF19">
    <property type="entry name" value="BINDING MONOOXYGENASE, PUTATIVE (JCVI)-RELATED"/>
    <property type="match status" value="1"/>
</dbReference>
<accession>A0A222VLU8</accession>
<comment type="cofactor">
    <cofactor evidence="1">
        <name>FAD</name>
        <dbReference type="ChEBI" id="CHEBI:57692"/>
    </cofactor>
</comment>
<dbReference type="InterPro" id="IPR036188">
    <property type="entry name" value="FAD/NAD-bd_sf"/>
</dbReference>
<dbReference type="PANTHER" id="PTHR43004">
    <property type="entry name" value="TRK SYSTEM POTASSIUM UPTAKE PROTEIN"/>
    <property type="match status" value="1"/>
</dbReference>
<dbReference type="OrthoDB" id="4246007at2"/>
<evidence type="ECO:0000256" key="2">
    <source>
        <dbReference type="ARBA" id="ARBA00022630"/>
    </source>
</evidence>
<dbReference type="Pfam" id="PF21274">
    <property type="entry name" value="Rng_hyd_C"/>
    <property type="match status" value="1"/>
</dbReference>
<dbReference type="Gene3D" id="3.50.50.60">
    <property type="entry name" value="FAD/NAD(P)-binding domain"/>
    <property type="match status" value="1"/>
</dbReference>
<dbReference type="EMBL" id="FMZE01000002">
    <property type="protein sequence ID" value="SDC54837.1"/>
    <property type="molecule type" value="Genomic_DNA"/>
</dbReference>
<dbReference type="NCBIfam" id="NF046069">
    <property type="entry name" value="AkvoneHdxseRdmE"/>
    <property type="match status" value="1"/>
</dbReference>